<reference evidence="1 2" key="1">
    <citation type="submission" date="2024-06" db="EMBL/GenBank/DDBJ databases">
        <title>Genomic Encyclopedia of Type Strains, Phase IV (KMG-IV): sequencing the most valuable type-strain genomes for metagenomic binning, comparative biology and taxonomic classification.</title>
        <authorList>
            <person name="Goeker M."/>
        </authorList>
    </citation>
    <scope>NUCLEOTIDE SEQUENCE [LARGE SCALE GENOMIC DNA]</scope>
    <source>
        <strain evidence="1 2">DSM 15349</strain>
    </source>
</reference>
<proteinExistence type="predicted"/>
<name>A0ABV2JJ60_9STRE</name>
<keyword evidence="2" id="KW-1185">Reference proteome</keyword>
<accession>A0ABV2JJ60</accession>
<dbReference type="EMBL" id="JBEPMK010000002">
    <property type="protein sequence ID" value="MET3643961.1"/>
    <property type="molecule type" value="Genomic_DNA"/>
</dbReference>
<protein>
    <submittedName>
        <fullName evidence="1">Uncharacterized protein</fullName>
    </submittedName>
</protein>
<evidence type="ECO:0000313" key="1">
    <source>
        <dbReference type="EMBL" id="MET3643961.1"/>
    </source>
</evidence>
<dbReference type="Proteomes" id="UP001549055">
    <property type="component" value="Unassembled WGS sequence"/>
</dbReference>
<sequence length="83" mass="9222">MNGKIFLTDGHSRAYLAYESGKKTIWIGISIGNVSKLAKSEVSILLLIWKNANSPTVTTRKSGWVGVNNLFQNKKTPRRDGPF</sequence>
<organism evidence="1 2">
    <name type="scientific">Streptococcus gallinaceus</name>
    <dbReference type="NCBI Taxonomy" id="165758"/>
    <lineage>
        <taxon>Bacteria</taxon>
        <taxon>Bacillati</taxon>
        <taxon>Bacillota</taxon>
        <taxon>Bacilli</taxon>
        <taxon>Lactobacillales</taxon>
        <taxon>Streptococcaceae</taxon>
        <taxon>Streptococcus</taxon>
    </lineage>
</organism>
<dbReference type="RefSeq" id="WP_354280135.1">
    <property type="nucleotide sequence ID" value="NZ_JBEPMK010000002.1"/>
</dbReference>
<comment type="caution">
    <text evidence="1">The sequence shown here is derived from an EMBL/GenBank/DDBJ whole genome shotgun (WGS) entry which is preliminary data.</text>
</comment>
<gene>
    <name evidence="1" type="ORF">ABID27_000583</name>
</gene>
<evidence type="ECO:0000313" key="2">
    <source>
        <dbReference type="Proteomes" id="UP001549055"/>
    </source>
</evidence>